<dbReference type="SUPFAM" id="SSF53098">
    <property type="entry name" value="Ribonuclease H-like"/>
    <property type="match status" value="1"/>
</dbReference>
<dbReference type="AlphaFoldDB" id="A0A1S3Y533"/>
<dbReference type="InterPro" id="IPR001584">
    <property type="entry name" value="Integrase_cat-core"/>
</dbReference>
<organism evidence="2">
    <name type="scientific">Nicotiana tabacum</name>
    <name type="common">Common tobacco</name>
    <dbReference type="NCBI Taxonomy" id="4097"/>
    <lineage>
        <taxon>Eukaryota</taxon>
        <taxon>Viridiplantae</taxon>
        <taxon>Streptophyta</taxon>
        <taxon>Embryophyta</taxon>
        <taxon>Tracheophyta</taxon>
        <taxon>Spermatophyta</taxon>
        <taxon>Magnoliopsida</taxon>
        <taxon>eudicotyledons</taxon>
        <taxon>Gunneridae</taxon>
        <taxon>Pentapetalae</taxon>
        <taxon>asterids</taxon>
        <taxon>lamiids</taxon>
        <taxon>Solanales</taxon>
        <taxon>Solanaceae</taxon>
        <taxon>Nicotianoideae</taxon>
        <taxon>Nicotianeae</taxon>
        <taxon>Nicotiana</taxon>
    </lineage>
</organism>
<accession>A0A1S3Y533</accession>
<evidence type="ECO:0000313" key="2">
    <source>
        <dbReference type="RefSeq" id="XP_016447286.1"/>
    </source>
</evidence>
<feature type="domain" description="Integrase catalytic" evidence="1">
    <location>
        <begin position="1"/>
        <end position="104"/>
    </location>
</feature>
<dbReference type="GO" id="GO:0015074">
    <property type="term" value="P:DNA integration"/>
    <property type="evidence" value="ECO:0007669"/>
    <property type="project" value="InterPro"/>
</dbReference>
<dbReference type="PROSITE" id="PS50994">
    <property type="entry name" value="INTEGRASE"/>
    <property type="match status" value="1"/>
</dbReference>
<dbReference type="Gene3D" id="3.30.420.10">
    <property type="entry name" value="Ribonuclease H-like superfamily/Ribonuclease H"/>
    <property type="match status" value="1"/>
</dbReference>
<gene>
    <name evidence="2" type="primary">LOC107772304</name>
</gene>
<proteinExistence type="predicted"/>
<protein>
    <recommendedName>
        <fullName evidence="1">Integrase catalytic domain-containing protein</fullName>
    </recommendedName>
</protein>
<dbReference type="GO" id="GO:0003676">
    <property type="term" value="F:nucleic acid binding"/>
    <property type="evidence" value="ECO:0007669"/>
    <property type="project" value="InterPro"/>
</dbReference>
<evidence type="ECO:0000259" key="1">
    <source>
        <dbReference type="PROSITE" id="PS50994"/>
    </source>
</evidence>
<dbReference type="RefSeq" id="XP_016447286.1">
    <property type="nucleotide sequence ID" value="XM_016591800.1"/>
</dbReference>
<name>A0A1S3Y533_TOBAC</name>
<dbReference type="InterPro" id="IPR036397">
    <property type="entry name" value="RNaseH_sf"/>
</dbReference>
<dbReference type="InterPro" id="IPR012337">
    <property type="entry name" value="RNaseH-like_sf"/>
</dbReference>
<dbReference type="PaxDb" id="4097-A0A1S3Y533"/>
<reference evidence="2" key="1">
    <citation type="submission" date="2025-08" db="UniProtKB">
        <authorList>
            <consortium name="RefSeq"/>
        </authorList>
    </citation>
    <scope>IDENTIFICATION</scope>
</reference>
<dbReference type="KEGG" id="nta:107772304"/>
<dbReference type="OrthoDB" id="998961at2759"/>
<sequence length="161" mass="18755">MVVLTFATKLFPELLEKYGVKHKVATPYHPQSSGQVELEHKAMWALKNLNLDWAEAANQRMIQLTEMEEFLFHAYENAAMYKERMNFTDALSGKTKIQMFWPVQIVNVSSYEAIVLESEDRTRTFKVNGQRIKHYLRTIGERHMVEQCTLKDGRTPTPTTD</sequence>